<evidence type="ECO:0000313" key="1">
    <source>
        <dbReference type="EMBL" id="MBP2330476.1"/>
    </source>
</evidence>
<reference evidence="1 2" key="1">
    <citation type="submission" date="2021-03" db="EMBL/GenBank/DDBJ databases">
        <title>Sequencing the genomes of 1000 actinobacteria strains.</title>
        <authorList>
            <person name="Klenk H.-P."/>
        </authorList>
    </citation>
    <scope>NUCLEOTIDE SEQUENCE [LARGE SCALE GENOMIC DNA]</scope>
    <source>
        <strain evidence="1 2">DSM 46670</strain>
    </source>
</reference>
<name>A0ABS4U2R1_9PSEU</name>
<dbReference type="InterPro" id="IPR023393">
    <property type="entry name" value="START-like_dom_sf"/>
</dbReference>
<sequence>MEWSSSVLIDAAPERVWEVLGDVESWPQWTASVSSIARVDPGPLHVGQRIRIRQPWFPATVWTLTELVEQRSFVWRAGGPGATTTAHHRIEPSGEGTLVSLRLVQQGPVGVLVGTLSSRLTRRYLQMETSGLKQRCDTA</sequence>
<dbReference type="Proteomes" id="UP001519332">
    <property type="component" value="Unassembled WGS sequence"/>
</dbReference>
<dbReference type="EMBL" id="JAGINW010000001">
    <property type="protein sequence ID" value="MBP2330476.1"/>
    <property type="molecule type" value="Genomic_DNA"/>
</dbReference>
<dbReference type="RefSeq" id="WP_209647081.1">
    <property type="nucleotide sequence ID" value="NZ_JAGINW010000001.1"/>
</dbReference>
<comment type="caution">
    <text evidence="1">The sequence shown here is derived from an EMBL/GenBank/DDBJ whole genome shotgun (WGS) entry which is preliminary data.</text>
</comment>
<dbReference type="Gene3D" id="3.30.530.20">
    <property type="match status" value="1"/>
</dbReference>
<gene>
    <name evidence="1" type="ORF">JOF56_010861</name>
</gene>
<organism evidence="1 2">
    <name type="scientific">Kibdelosporangium banguiense</name>
    <dbReference type="NCBI Taxonomy" id="1365924"/>
    <lineage>
        <taxon>Bacteria</taxon>
        <taxon>Bacillati</taxon>
        <taxon>Actinomycetota</taxon>
        <taxon>Actinomycetes</taxon>
        <taxon>Pseudonocardiales</taxon>
        <taxon>Pseudonocardiaceae</taxon>
        <taxon>Kibdelosporangium</taxon>
    </lineage>
</organism>
<dbReference type="InterPro" id="IPR019587">
    <property type="entry name" value="Polyketide_cyclase/dehydratase"/>
</dbReference>
<keyword evidence="2" id="KW-1185">Reference proteome</keyword>
<proteinExistence type="predicted"/>
<dbReference type="Pfam" id="PF10604">
    <property type="entry name" value="Polyketide_cyc2"/>
    <property type="match status" value="1"/>
</dbReference>
<evidence type="ECO:0000313" key="2">
    <source>
        <dbReference type="Proteomes" id="UP001519332"/>
    </source>
</evidence>
<dbReference type="SUPFAM" id="SSF55961">
    <property type="entry name" value="Bet v1-like"/>
    <property type="match status" value="1"/>
</dbReference>
<protein>
    <submittedName>
        <fullName evidence="1">Carbon monoxide dehydrogenase subunit G</fullName>
    </submittedName>
</protein>
<accession>A0ABS4U2R1</accession>